<protein>
    <recommendedName>
        <fullName evidence="3">Pyrrolo-quinoline quinone repeat domain-containing protein</fullName>
    </recommendedName>
</protein>
<sequence length="639" mass="66763">MTQPPNQPPHGGFGPPEPQDPRQATPPPPAQPPQDAPQTPPPPAQPPSGPPQPQPGYGYPQQPGPYGRPGQPGPTGPYAQPGPYGAPAAPGAPAPGTPAPGPYDRPPQPGQQPGPYGYPQQPGPYGQPGQPGPYGQQPGYGYPQAQFPGAPGTPPPGGGSRNPFKGKPAVLIGAAVAALLVVGGTVWAVTSGDDGGKKKPVAQKSGDSKPSGSSASGDPVNPGDGSGDGGDDPEDLNSGRKDGEAKVLWYKEAPDAPGSGADAPGMWITDKAAVKAAYKQVLAYNVGDGKPTWAPITFPQKICAVTPQKSADDKVVVAYESGSSDRATCNQLQQIDLNTGKKGWSTKVSDGELFDSTITIELTVTGKTLMVGRSQSGVAYDIDSGRKLYDKKRYGEACFPGAFAGGTRLIAVSSCGAGSSNEHDEVQELDPATGKVKWTRKIPKGWTVQRAFSVDPVVLYSTDENKKHYNISTLNNDGSVRSQVDSKASFDPQCGWAILERDLQGCRAVASDATTLYLPTQATTGANEVVAVNLATGKEKWRVKSPQDTSMLPIRVENGNLVAYVEPSYDAGGQVVSVSATGSAHTITKLLQNPQSTAEIENGFFSRDVDWVDGRFYISTTRLSGNDESREKLMLAFGK</sequence>
<feature type="compositionally biased region" description="Low complexity" evidence="1">
    <location>
        <begin position="204"/>
        <end position="223"/>
    </location>
</feature>
<dbReference type="Proteomes" id="UP000641386">
    <property type="component" value="Unassembled WGS sequence"/>
</dbReference>
<keyword evidence="5" id="KW-1185">Reference proteome</keyword>
<feature type="region of interest" description="Disordered" evidence="1">
    <location>
        <begin position="189"/>
        <end position="241"/>
    </location>
</feature>
<feature type="domain" description="Pyrrolo-quinoline quinone repeat" evidence="3">
    <location>
        <begin position="265"/>
        <end position="389"/>
    </location>
</feature>
<dbReference type="Pfam" id="PF13360">
    <property type="entry name" value="PQQ_2"/>
    <property type="match status" value="2"/>
</dbReference>
<feature type="compositionally biased region" description="Low complexity" evidence="1">
    <location>
        <begin position="76"/>
        <end position="89"/>
    </location>
</feature>
<dbReference type="InterPro" id="IPR002372">
    <property type="entry name" value="PQQ_rpt_dom"/>
</dbReference>
<feature type="compositionally biased region" description="Low complexity" evidence="1">
    <location>
        <begin position="113"/>
        <end position="150"/>
    </location>
</feature>
<dbReference type="AlphaFoldDB" id="A0A919DQW3"/>
<dbReference type="InterPro" id="IPR015943">
    <property type="entry name" value="WD40/YVTN_repeat-like_dom_sf"/>
</dbReference>
<evidence type="ECO:0000313" key="4">
    <source>
        <dbReference type="EMBL" id="GHE70450.1"/>
    </source>
</evidence>
<evidence type="ECO:0000259" key="3">
    <source>
        <dbReference type="Pfam" id="PF13360"/>
    </source>
</evidence>
<dbReference type="RefSeq" id="WP_189899650.1">
    <property type="nucleotide sequence ID" value="NZ_BNBC01000009.1"/>
</dbReference>
<comment type="caution">
    <text evidence="4">The sequence shown here is derived from an EMBL/GenBank/DDBJ whole genome shotgun (WGS) entry which is preliminary data.</text>
</comment>
<accession>A0A919DQW3</accession>
<dbReference type="PANTHER" id="PTHR34512:SF30">
    <property type="entry name" value="OUTER MEMBRANE PROTEIN ASSEMBLY FACTOR BAMB"/>
    <property type="match status" value="1"/>
</dbReference>
<reference evidence="4" key="2">
    <citation type="submission" date="2020-09" db="EMBL/GenBank/DDBJ databases">
        <authorList>
            <person name="Sun Q."/>
            <person name="Ohkuma M."/>
        </authorList>
    </citation>
    <scope>NUCLEOTIDE SEQUENCE</scope>
    <source>
        <strain evidence="4">JCM 3302</strain>
    </source>
</reference>
<feature type="compositionally biased region" description="Pro residues" evidence="1">
    <location>
        <begin position="24"/>
        <end position="54"/>
    </location>
</feature>
<dbReference type="EMBL" id="BNBC01000009">
    <property type="protein sequence ID" value="GHE70450.1"/>
    <property type="molecule type" value="Genomic_DNA"/>
</dbReference>
<gene>
    <name evidence="4" type="ORF">GCM10014715_25580</name>
</gene>
<evidence type="ECO:0000313" key="5">
    <source>
        <dbReference type="Proteomes" id="UP000641386"/>
    </source>
</evidence>
<reference evidence="4" key="1">
    <citation type="journal article" date="2014" name="Int. J. Syst. Evol. Microbiol.">
        <title>Complete genome sequence of Corynebacterium casei LMG S-19264T (=DSM 44701T), isolated from a smear-ripened cheese.</title>
        <authorList>
            <consortium name="US DOE Joint Genome Institute (JGI-PGF)"/>
            <person name="Walter F."/>
            <person name="Albersmeier A."/>
            <person name="Kalinowski J."/>
            <person name="Ruckert C."/>
        </authorList>
    </citation>
    <scope>NUCLEOTIDE SEQUENCE</scope>
    <source>
        <strain evidence="4">JCM 3302</strain>
    </source>
</reference>
<dbReference type="Gene3D" id="2.130.10.10">
    <property type="entry name" value="YVTN repeat-like/Quinoprotein amine dehydrogenase"/>
    <property type="match status" value="2"/>
</dbReference>
<feature type="region of interest" description="Disordered" evidence="1">
    <location>
        <begin position="1"/>
        <end position="166"/>
    </location>
</feature>
<feature type="domain" description="Pyrrolo-quinoline quinone repeat" evidence="3">
    <location>
        <begin position="424"/>
        <end position="590"/>
    </location>
</feature>
<dbReference type="PANTHER" id="PTHR34512">
    <property type="entry name" value="CELL SURFACE PROTEIN"/>
    <property type="match status" value="1"/>
</dbReference>
<evidence type="ECO:0000256" key="2">
    <source>
        <dbReference type="SAM" id="Phobius"/>
    </source>
</evidence>
<organism evidence="4 5">
    <name type="scientific">Streptomyces spiralis</name>
    <dbReference type="NCBI Taxonomy" id="66376"/>
    <lineage>
        <taxon>Bacteria</taxon>
        <taxon>Bacillati</taxon>
        <taxon>Actinomycetota</taxon>
        <taxon>Actinomycetes</taxon>
        <taxon>Kitasatosporales</taxon>
        <taxon>Streptomycetaceae</taxon>
        <taxon>Streptomyces</taxon>
    </lineage>
</organism>
<name>A0A919DQW3_9ACTN</name>
<evidence type="ECO:0000256" key="1">
    <source>
        <dbReference type="SAM" id="MobiDB-lite"/>
    </source>
</evidence>
<keyword evidence="2" id="KW-1133">Transmembrane helix</keyword>
<feature type="compositionally biased region" description="Pro residues" evidence="1">
    <location>
        <begin position="90"/>
        <end position="112"/>
    </location>
</feature>
<dbReference type="InterPro" id="IPR011047">
    <property type="entry name" value="Quinoprotein_ADH-like_sf"/>
</dbReference>
<proteinExistence type="predicted"/>
<keyword evidence="2" id="KW-0472">Membrane</keyword>
<dbReference type="SUPFAM" id="SSF50998">
    <property type="entry name" value="Quinoprotein alcohol dehydrogenase-like"/>
    <property type="match status" value="1"/>
</dbReference>
<keyword evidence="2" id="KW-0812">Transmembrane</keyword>
<feature type="compositionally biased region" description="Low complexity" evidence="1">
    <location>
        <begin position="55"/>
        <end position="69"/>
    </location>
</feature>
<feature type="transmembrane region" description="Helical" evidence="2">
    <location>
        <begin position="169"/>
        <end position="189"/>
    </location>
</feature>